<protein>
    <recommendedName>
        <fullName evidence="1">Ice-binding protein C-terminal domain-containing protein</fullName>
    </recommendedName>
</protein>
<comment type="caution">
    <text evidence="2">The sequence shown here is derived from an EMBL/GenBank/DDBJ whole genome shotgun (WGS) entry which is preliminary data.</text>
</comment>
<sequence length="210" mass="23814">MSMEQCCKRLLGKMTKTALLSVFFHFVFCGGIGQASEIYIEKSIWNDDQAVYEDIDRVINNDSDWYLKGCNTIYLGNHYNGDSYHNPYLLLAGLTLHAELGKQNLNKAILSFEFFGYYPVLMEWAEIKWDITASADLETGRYLLFTTTKSTVASVLHVVNWKNPHVEVEEYGNGMLSLYYNHPGSQVPEPGAAGLALLGLAAALWRRRRE</sequence>
<evidence type="ECO:0000259" key="1">
    <source>
        <dbReference type="Pfam" id="PF07589"/>
    </source>
</evidence>
<feature type="domain" description="Ice-binding protein C-terminal" evidence="1">
    <location>
        <begin position="186"/>
        <end position="208"/>
    </location>
</feature>
<evidence type="ECO:0000313" key="3">
    <source>
        <dbReference type="Proteomes" id="UP000236075"/>
    </source>
</evidence>
<dbReference type="NCBIfam" id="TIGR02595">
    <property type="entry name" value="PEP_CTERM"/>
    <property type="match status" value="1"/>
</dbReference>
<proteinExistence type="predicted"/>
<evidence type="ECO:0000313" key="2">
    <source>
        <dbReference type="EMBL" id="PND00458.1"/>
    </source>
</evidence>
<dbReference type="Proteomes" id="UP000236075">
    <property type="component" value="Unassembled WGS sequence"/>
</dbReference>
<dbReference type="EMBL" id="PJLB01000011">
    <property type="protein sequence ID" value="PND00458.1"/>
    <property type="molecule type" value="Genomic_DNA"/>
</dbReference>
<reference evidence="2 3" key="1">
    <citation type="journal article" date="2017" name="BMC Genomics">
        <title>Genome sequencing of 39 Akkermansia muciniphila isolates reveals its population structure, genomic and functional diverisity, and global distribution in mammalian gut microbiotas.</title>
        <authorList>
            <person name="Guo X."/>
            <person name="Li S."/>
            <person name="Zhang J."/>
            <person name="Wu F."/>
            <person name="Li X."/>
            <person name="Wu D."/>
            <person name="Zhang M."/>
            <person name="Ou Z."/>
            <person name="Jie Z."/>
            <person name="Yan Q."/>
            <person name="Li P."/>
            <person name="Yi J."/>
            <person name="Peng Y."/>
        </authorList>
    </citation>
    <scope>NUCLEOTIDE SEQUENCE [LARGE SCALE GENOMIC DNA]</scope>
    <source>
        <strain evidence="2 3">GP28</strain>
    </source>
</reference>
<dbReference type="InterPro" id="IPR017756">
    <property type="entry name" value="TM_Gly-Cys-Arg_CS"/>
</dbReference>
<dbReference type="Pfam" id="PF07589">
    <property type="entry name" value="PEP-CTERM"/>
    <property type="match status" value="1"/>
</dbReference>
<dbReference type="AlphaFoldDB" id="A0AAX0WK24"/>
<gene>
    <name evidence="2" type="ORF">CXT95_09565</name>
</gene>
<name>A0AAX0WK24_9BACT</name>
<dbReference type="InterPro" id="IPR013424">
    <property type="entry name" value="Ice-binding_C"/>
</dbReference>
<organism evidence="2 3">
    <name type="scientific">Akkermansia muciniphila</name>
    <dbReference type="NCBI Taxonomy" id="239935"/>
    <lineage>
        <taxon>Bacteria</taxon>
        <taxon>Pseudomonadati</taxon>
        <taxon>Verrucomicrobiota</taxon>
        <taxon>Verrucomicrobiia</taxon>
        <taxon>Verrucomicrobiales</taxon>
        <taxon>Akkermansiaceae</taxon>
        <taxon>Akkermansia</taxon>
    </lineage>
</organism>
<dbReference type="NCBIfam" id="TIGR03382">
    <property type="entry name" value="GC_trans_RRR"/>
    <property type="match status" value="1"/>
</dbReference>
<accession>A0AAX0WK24</accession>